<dbReference type="GO" id="GO:0070403">
    <property type="term" value="F:NAD+ binding"/>
    <property type="evidence" value="ECO:0007669"/>
    <property type="project" value="InterPro"/>
</dbReference>
<sequence>MDNQAISGMKTELISIHKMEQGVFELRLINPDKQPKEITLKELKTILQKIGQSLADSACKSLFLIVEGAFIDGDLKQMLQARKDVSFLKLLQDIEKLIAKILKVEKVTSVFYDQPATGFIASLLLLFGNRVAVGNKAKFGFPNIQVGVLPGQAVVFNLLHIVKLEKAVDLLRTGKLYPVSELAQIGVIGDHLQSWEEMPTWLERETKKARPQGSRLHQVIQAKGMEEVLENLPKNSLYHDFLLSVLYNATHIFGEAFIHQEQLSYYSLLTAKETIARIRTFHYGIAAAKQLVEESETPFEVKKVAVIGAGMMGGGIAYEAARAGMNVVLKDVDLASAERGKSYSERVSSKLIQLGKMKQEDKPKLLERILATEQVEDLDGSDIIVEAVFEDKSLKASVVKESQDFLKMNGVFASNTTSLPISGLAKQFDDASRFIGLHFFSPVDRMALVEVIKGKSTSQETLQKALSFVGKLQKTPIVVNDGPAFFTSRIFFNYLLEGITMLLEGISMERIETSARHAGFAVGPLAVLDEISLPLMVHVYEQLPEMNHSQKRVYNYLQELIEEGRLGRKAGKGFYDYPEGGTKTYWTDPELEILDVQIADKDIQERLLAVVALDSFRCLEEGVLEQPIDGDIGSVLGIGYPAHTGGVISYIDGIGLQEFVALCDKFSQYGDEWEVPDYLRELKDQQYTFYDCFESNWPLAES</sequence>
<feature type="domain" description="3-hydroxyacyl-CoA dehydrogenase NAD binding" evidence="5">
    <location>
        <begin position="303"/>
        <end position="481"/>
    </location>
</feature>
<dbReference type="PANTHER" id="PTHR43612:SF3">
    <property type="entry name" value="TRIFUNCTIONAL ENZYME SUBUNIT ALPHA, MITOCHONDRIAL"/>
    <property type="match status" value="1"/>
</dbReference>
<name>A0A1H6BIY5_9SPHI</name>
<dbReference type="Gene3D" id="3.90.226.10">
    <property type="entry name" value="2-enoyl-CoA Hydratase, Chain A, domain 1"/>
    <property type="match status" value="1"/>
</dbReference>
<keyword evidence="1" id="KW-0560">Oxidoreductase</keyword>
<dbReference type="InterPro" id="IPR050136">
    <property type="entry name" value="FA_oxidation_alpha_subunit"/>
</dbReference>
<evidence type="ECO:0000313" key="7">
    <source>
        <dbReference type="Proteomes" id="UP000236731"/>
    </source>
</evidence>
<dbReference type="OrthoDB" id="9771883at2"/>
<evidence type="ECO:0000313" key="6">
    <source>
        <dbReference type="EMBL" id="SEG60166.1"/>
    </source>
</evidence>
<dbReference type="Pfam" id="PF02737">
    <property type="entry name" value="3HCDH_N"/>
    <property type="match status" value="1"/>
</dbReference>
<dbReference type="SUPFAM" id="SSF52096">
    <property type="entry name" value="ClpP/crotonase"/>
    <property type="match status" value="1"/>
</dbReference>
<evidence type="ECO:0000259" key="4">
    <source>
        <dbReference type="Pfam" id="PF00725"/>
    </source>
</evidence>
<accession>A0A1H6BIY5</accession>
<protein>
    <submittedName>
        <fullName evidence="6">3-hydroxyacyl-CoA dehydrogenase / enoyl-CoA hydratase / 3-hydroxybutyryl-CoA epimerase</fullName>
    </submittedName>
</protein>
<organism evidence="6 7">
    <name type="scientific">Sphingobacterium lactis</name>
    <dbReference type="NCBI Taxonomy" id="797291"/>
    <lineage>
        <taxon>Bacteria</taxon>
        <taxon>Pseudomonadati</taxon>
        <taxon>Bacteroidota</taxon>
        <taxon>Sphingobacteriia</taxon>
        <taxon>Sphingobacteriales</taxon>
        <taxon>Sphingobacteriaceae</taxon>
        <taxon>Sphingobacterium</taxon>
    </lineage>
</organism>
<dbReference type="GO" id="GO:0004300">
    <property type="term" value="F:enoyl-CoA hydratase activity"/>
    <property type="evidence" value="ECO:0007669"/>
    <property type="project" value="TreeGrafter"/>
</dbReference>
<dbReference type="SUPFAM" id="SSF51735">
    <property type="entry name" value="NAD(P)-binding Rossmann-fold domains"/>
    <property type="match status" value="1"/>
</dbReference>
<keyword evidence="2" id="KW-0520">NAD</keyword>
<dbReference type="InterPro" id="IPR006176">
    <property type="entry name" value="3-OHacyl-CoA_DH_NAD-bd"/>
</dbReference>
<evidence type="ECO:0000259" key="5">
    <source>
        <dbReference type="Pfam" id="PF02737"/>
    </source>
</evidence>
<dbReference type="FunFam" id="3.40.50.720:FF:000009">
    <property type="entry name" value="Fatty oxidation complex, alpha subunit"/>
    <property type="match status" value="1"/>
</dbReference>
<reference evidence="7" key="1">
    <citation type="submission" date="2016-10" db="EMBL/GenBank/DDBJ databases">
        <authorList>
            <person name="Varghese N."/>
            <person name="Submissions S."/>
        </authorList>
    </citation>
    <scope>NUCLEOTIDE SEQUENCE [LARGE SCALE GENOMIC DNA]</scope>
    <source>
        <strain evidence="7">DSM 22361</strain>
    </source>
</reference>
<dbReference type="Pfam" id="PF00725">
    <property type="entry name" value="3HCDH"/>
    <property type="match status" value="1"/>
</dbReference>
<dbReference type="SUPFAM" id="SSF48179">
    <property type="entry name" value="6-phosphogluconate dehydrogenase C-terminal domain-like"/>
    <property type="match status" value="2"/>
</dbReference>
<evidence type="ECO:0000256" key="3">
    <source>
        <dbReference type="ARBA" id="ARBA00049556"/>
    </source>
</evidence>
<feature type="domain" description="3-hydroxyacyl-CoA dehydrogenase C-terminal" evidence="4">
    <location>
        <begin position="485"/>
        <end position="577"/>
    </location>
</feature>
<dbReference type="InterPro" id="IPR029045">
    <property type="entry name" value="ClpP/crotonase-like_dom_sf"/>
</dbReference>
<dbReference type="GO" id="GO:0016509">
    <property type="term" value="F:long-chain (3S)-3-hydroxyacyl-CoA dehydrogenase (NAD+) activity"/>
    <property type="evidence" value="ECO:0007669"/>
    <property type="project" value="TreeGrafter"/>
</dbReference>
<keyword evidence="7" id="KW-1185">Reference proteome</keyword>
<dbReference type="Gene3D" id="3.40.50.720">
    <property type="entry name" value="NAD(P)-binding Rossmann-like Domain"/>
    <property type="match status" value="1"/>
</dbReference>
<dbReference type="PANTHER" id="PTHR43612">
    <property type="entry name" value="TRIFUNCTIONAL ENZYME SUBUNIT ALPHA"/>
    <property type="match status" value="1"/>
</dbReference>
<dbReference type="EMBL" id="FNUT01000010">
    <property type="protein sequence ID" value="SEG60166.1"/>
    <property type="molecule type" value="Genomic_DNA"/>
</dbReference>
<dbReference type="RefSeq" id="WP_103907237.1">
    <property type="nucleotide sequence ID" value="NZ_CP049246.1"/>
</dbReference>
<dbReference type="Proteomes" id="UP000236731">
    <property type="component" value="Unassembled WGS sequence"/>
</dbReference>
<dbReference type="InterPro" id="IPR008927">
    <property type="entry name" value="6-PGluconate_DH-like_C_sf"/>
</dbReference>
<dbReference type="InterPro" id="IPR006108">
    <property type="entry name" value="3HC_DH_C"/>
</dbReference>
<dbReference type="InterPro" id="IPR036291">
    <property type="entry name" value="NAD(P)-bd_dom_sf"/>
</dbReference>
<evidence type="ECO:0000256" key="2">
    <source>
        <dbReference type="ARBA" id="ARBA00023027"/>
    </source>
</evidence>
<proteinExistence type="predicted"/>
<dbReference type="GO" id="GO:0006635">
    <property type="term" value="P:fatty acid beta-oxidation"/>
    <property type="evidence" value="ECO:0007669"/>
    <property type="project" value="TreeGrafter"/>
</dbReference>
<dbReference type="AlphaFoldDB" id="A0A1H6BIY5"/>
<dbReference type="Gene3D" id="1.10.1040.50">
    <property type="match status" value="1"/>
</dbReference>
<evidence type="ECO:0000256" key="1">
    <source>
        <dbReference type="ARBA" id="ARBA00023002"/>
    </source>
</evidence>
<comment type="catalytic activity">
    <reaction evidence="3">
        <text>a (3S)-3-hydroxyacyl-CoA + NAD(+) = a 3-oxoacyl-CoA + NADH + H(+)</text>
        <dbReference type="Rhea" id="RHEA:22432"/>
        <dbReference type="ChEBI" id="CHEBI:15378"/>
        <dbReference type="ChEBI" id="CHEBI:57318"/>
        <dbReference type="ChEBI" id="CHEBI:57540"/>
        <dbReference type="ChEBI" id="CHEBI:57945"/>
        <dbReference type="ChEBI" id="CHEBI:90726"/>
        <dbReference type="EC" id="1.1.1.35"/>
    </reaction>
</comment>
<gene>
    <name evidence="6" type="ORF">SAMN05421877_110111</name>
</gene>